<dbReference type="RefSeq" id="WP_220578938.1">
    <property type="nucleotide sequence ID" value="NZ_RKLT01000001.1"/>
</dbReference>
<gene>
    <name evidence="2" type="ORF">EGH23_05175</name>
</gene>
<name>A0AAW4P8S6_9EURY</name>
<dbReference type="AlphaFoldDB" id="A0AAW4P8S6"/>
<keyword evidence="3" id="KW-1185">Reference proteome</keyword>
<feature type="compositionally biased region" description="Basic and acidic residues" evidence="1">
    <location>
        <begin position="1"/>
        <end position="12"/>
    </location>
</feature>
<protein>
    <recommendedName>
        <fullName evidence="4">Transcriptional regulator</fullName>
    </recommendedName>
</protein>
<comment type="caution">
    <text evidence="2">The sequence shown here is derived from an EMBL/GenBank/DDBJ whole genome shotgun (WGS) entry which is preliminary data.</text>
</comment>
<proteinExistence type="predicted"/>
<sequence length="105" mass="11509">MPADNTDNHERTGPSPVAGEHAEVLDVLEQALDAADSEDKNYYVREALQYVYLKNREEIAGLLNDAIDAEDADSTDFLVREVIELLDIETQVTSVGQTGRDGGSE</sequence>
<evidence type="ECO:0000313" key="2">
    <source>
        <dbReference type="EMBL" id="MBX0294274.1"/>
    </source>
</evidence>
<reference evidence="2 3" key="1">
    <citation type="submission" date="2021-06" db="EMBL/GenBank/DDBJ databases">
        <title>Halomicroarcula sp. a new haloarchaeum isolated from saline soil.</title>
        <authorList>
            <person name="Duran-Viseras A."/>
            <person name="Sanchez-Porro C."/>
            <person name="Ventosa A."/>
        </authorList>
    </citation>
    <scope>NUCLEOTIDE SEQUENCE [LARGE SCALE GENOMIC DNA]</scope>
    <source>
        <strain evidence="2 3">F27</strain>
    </source>
</reference>
<dbReference type="Proteomes" id="UP001430455">
    <property type="component" value="Unassembled WGS sequence"/>
</dbReference>
<evidence type="ECO:0000313" key="3">
    <source>
        <dbReference type="Proteomes" id="UP001430455"/>
    </source>
</evidence>
<dbReference type="EMBL" id="RKLT01000001">
    <property type="protein sequence ID" value="MBX0294274.1"/>
    <property type="molecule type" value="Genomic_DNA"/>
</dbReference>
<evidence type="ECO:0000256" key="1">
    <source>
        <dbReference type="SAM" id="MobiDB-lite"/>
    </source>
</evidence>
<evidence type="ECO:0008006" key="4">
    <source>
        <dbReference type="Google" id="ProtNLM"/>
    </source>
</evidence>
<accession>A0AAW4P8S6</accession>
<organism evidence="2 3">
    <name type="scientific">Haloarcula nitratireducens</name>
    <dbReference type="NCBI Taxonomy" id="2487749"/>
    <lineage>
        <taxon>Archaea</taxon>
        <taxon>Methanobacteriati</taxon>
        <taxon>Methanobacteriota</taxon>
        <taxon>Stenosarchaea group</taxon>
        <taxon>Halobacteria</taxon>
        <taxon>Halobacteriales</taxon>
        <taxon>Haloarculaceae</taxon>
        <taxon>Haloarcula</taxon>
    </lineage>
</organism>
<feature type="region of interest" description="Disordered" evidence="1">
    <location>
        <begin position="1"/>
        <end position="20"/>
    </location>
</feature>